<evidence type="ECO:0000313" key="1">
    <source>
        <dbReference type="EMBL" id="KAJ9064012.1"/>
    </source>
</evidence>
<dbReference type="Proteomes" id="UP001165960">
    <property type="component" value="Unassembled WGS sequence"/>
</dbReference>
<gene>
    <name evidence="1" type="ORF">DSO57_1034904</name>
</gene>
<dbReference type="EMBL" id="QTSX02004558">
    <property type="protein sequence ID" value="KAJ9064012.1"/>
    <property type="molecule type" value="Genomic_DNA"/>
</dbReference>
<evidence type="ECO:0000313" key="2">
    <source>
        <dbReference type="Proteomes" id="UP001165960"/>
    </source>
</evidence>
<comment type="caution">
    <text evidence="1">The sequence shown here is derived from an EMBL/GenBank/DDBJ whole genome shotgun (WGS) entry which is preliminary data.</text>
</comment>
<reference evidence="1" key="1">
    <citation type="submission" date="2022-04" db="EMBL/GenBank/DDBJ databases">
        <title>Genome of the entomopathogenic fungus Entomophthora muscae.</title>
        <authorList>
            <person name="Elya C."/>
            <person name="Lovett B.R."/>
            <person name="Lee E."/>
            <person name="Macias A.M."/>
            <person name="Hajek A.E."/>
            <person name="De Bivort B.L."/>
            <person name="Kasson M.T."/>
            <person name="De Fine Licht H.H."/>
            <person name="Stajich J.E."/>
        </authorList>
    </citation>
    <scope>NUCLEOTIDE SEQUENCE</scope>
    <source>
        <strain evidence="1">Berkeley</strain>
    </source>
</reference>
<proteinExistence type="predicted"/>
<accession>A0ACC2SNQ8</accession>
<sequence>MRCQSHVCKKSLLDGSNPYYLSYGGYGVNLEPNFQYQLPSLLNRGFIYAMPTYVADPVGRAMVRTRQTPEQKQLVQRLCKILPATFGL</sequence>
<name>A0ACC2SNQ8_9FUNG</name>
<keyword evidence="2" id="KW-1185">Reference proteome</keyword>
<organism evidence="1 2">
    <name type="scientific">Entomophthora muscae</name>
    <dbReference type="NCBI Taxonomy" id="34485"/>
    <lineage>
        <taxon>Eukaryota</taxon>
        <taxon>Fungi</taxon>
        <taxon>Fungi incertae sedis</taxon>
        <taxon>Zoopagomycota</taxon>
        <taxon>Entomophthoromycotina</taxon>
        <taxon>Entomophthoromycetes</taxon>
        <taxon>Entomophthorales</taxon>
        <taxon>Entomophthoraceae</taxon>
        <taxon>Entomophthora</taxon>
    </lineage>
</organism>
<protein>
    <submittedName>
        <fullName evidence="1">Uncharacterized protein</fullName>
    </submittedName>
</protein>